<feature type="domain" description="Methyltransferase" evidence="1">
    <location>
        <begin position="161"/>
        <end position="315"/>
    </location>
</feature>
<organism evidence="2 3">
    <name type="scientific">Popillia japonica</name>
    <name type="common">Japanese beetle</name>
    <dbReference type="NCBI Taxonomy" id="7064"/>
    <lineage>
        <taxon>Eukaryota</taxon>
        <taxon>Metazoa</taxon>
        <taxon>Ecdysozoa</taxon>
        <taxon>Arthropoda</taxon>
        <taxon>Hexapoda</taxon>
        <taxon>Insecta</taxon>
        <taxon>Pterygota</taxon>
        <taxon>Neoptera</taxon>
        <taxon>Endopterygota</taxon>
        <taxon>Coleoptera</taxon>
        <taxon>Polyphaga</taxon>
        <taxon>Scarabaeiformia</taxon>
        <taxon>Scarabaeidae</taxon>
        <taxon>Rutelinae</taxon>
        <taxon>Popillia</taxon>
    </lineage>
</organism>
<dbReference type="SUPFAM" id="SSF53335">
    <property type="entry name" value="S-adenosyl-L-methionine-dependent methyltransferases"/>
    <property type="match status" value="1"/>
</dbReference>
<dbReference type="AlphaFoldDB" id="A0AAW1K2T0"/>
<keyword evidence="2" id="KW-0489">Methyltransferase</keyword>
<dbReference type="PANTHER" id="PTHR12496:SF2">
    <property type="entry name" value="METHYLTRANSFERASE-LIKE PROTEIN 25B"/>
    <property type="match status" value="1"/>
</dbReference>
<keyword evidence="3" id="KW-1185">Reference proteome</keyword>
<dbReference type="InterPro" id="IPR025714">
    <property type="entry name" value="Methyltranfer_dom"/>
</dbReference>
<dbReference type="GO" id="GO:0008168">
    <property type="term" value="F:methyltransferase activity"/>
    <property type="evidence" value="ECO:0007669"/>
    <property type="project" value="UniProtKB-KW"/>
</dbReference>
<sequence>MIESIITTENPPVHLVKYVLSNSNKILKIYKNIIDAYVLDFFTRSHWNKLPVTWRLFFSTITLDDLQIFLSSHWNKLPVTWRLFFSTITLDDLQIFLNVNNQLSCRRQVWPLEIICLHKFSVPRDISKNQIAEQHKYCNMYSSVNHNVKLEKLLWKHVKNKKRHEIKSFVNLICRTAAIAKCRYVVDVGSGLGHLDRLLAYGCGFRTCGIECNEKLIVRARNLDQLFEKQARAYNRDILLATNTPIHIRYLIDPTIDSVEFIKLIRDAFETDEPFGIVGLHPCGDLGPTLLRLYQSCTNIKFINIVGCCYMKLTTCEETSSNRYGFPMSRFAVENKFHLSYNAREVACHAIETYLDRLRTGQHWQFKIHAYRAALEYLIVEKYPQLGRTALANVKYRTEMSFSEYCIKALKHMDSKLITKEDKDSDMIKTFLQDWKAVVTFYSIRLFFASLIESMILLDRYLYLCQETNDDGSCSLITLFDPLLSPRNHVLIGKRDQQRVCSAVNNVL</sequence>
<dbReference type="EMBL" id="JASPKY010000258">
    <property type="protein sequence ID" value="KAK9712751.1"/>
    <property type="molecule type" value="Genomic_DNA"/>
</dbReference>
<dbReference type="InterPro" id="IPR052220">
    <property type="entry name" value="METTL25"/>
</dbReference>
<dbReference type="GO" id="GO:0032259">
    <property type="term" value="P:methylation"/>
    <property type="evidence" value="ECO:0007669"/>
    <property type="project" value="UniProtKB-KW"/>
</dbReference>
<protein>
    <submittedName>
        <fullName evidence="2">Methyltransferase domain</fullName>
    </submittedName>
</protein>
<reference evidence="2 3" key="1">
    <citation type="journal article" date="2024" name="BMC Genomics">
        <title>De novo assembly and annotation of Popillia japonica's genome with initial clues to its potential as an invasive pest.</title>
        <authorList>
            <person name="Cucini C."/>
            <person name="Boschi S."/>
            <person name="Funari R."/>
            <person name="Cardaioli E."/>
            <person name="Iannotti N."/>
            <person name="Marturano G."/>
            <person name="Paoli F."/>
            <person name="Bruttini M."/>
            <person name="Carapelli A."/>
            <person name="Frati F."/>
            <person name="Nardi F."/>
        </authorList>
    </citation>
    <scope>NUCLEOTIDE SEQUENCE [LARGE SCALE GENOMIC DNA]</scope>
    <source>
        <strain evidence="2">DMR45628</strain>
    </source>
</reference>
<dbReference type="Pfam" id="PF13679">
    <property type="entry name" value="Methyltransf_32"/>
    <property type="match status" value="1"/>
</dbReference>
<dbReference type="Proteomes" id="UP001458880">
    <property type="component" value="Unassembled WGS sequence"/>
</dbReference>
<name>A0AAW1K2T0_POPJA</name>
<dbReference type="InterPro" id="IPR029063">
    <property type="entry name" value="SAM-dependent_MTases_sf"/>
</dbReference>
<dbReference type="Gene3D" id="3.40.50.150">
    <property type="entry name" value="Vaccinia Virus protein VP39"/>
    <property type="match status" value="1"/>
</dbReference>
<evidence type="ECO:0000313" key="2">
    <source>
        <dbReference type="EMBL" id="KAK9712751.1"/>
    </source>
</evidence>
<proteinExistence type="predicted"/>
<gene>
    <name evidence="2" type="ORF">QE152_g24712</name>
</gene>
<comment type="caution">
    <text evidence="2">The sequence shown here is derived from an EMBL/GenBank/DDBJ whole genome shotgun (WGS) entry which is preliminary data.</text>
</comment>
<evidence type="ECO:0000313" key="3">
    <source>
        <dbReference type="Proteomes" id="UP001458880"/>
    </source>
</evidence>
<keyword evidence="2" id="KW-0808">Transferase</keyword>
<evidence type="ECO:0000259" key="1">
    <source>
        <dbReference type="Pfam" id="PF13679"/>
    </source>
</evidence>
<dbReference type="PANTHER" id="PTHR12496">
    <property type="entry name" value="CGI-41 METHYLTRANSFERASE"/>
    <property type="match status" value="1"/>
</dbReference>
<accession>A0AAW1K2T0</accession>